<keyword evidence="5" id="KW-1185">Reference proteome</keyword>
<dbReference type="Pfam" id="PF24625">
    <property type="entry name" value="DUF7626"/>
    <property type="match status" value="1"/>
</dbReference>
<dbReference type="Proteomes" id="UP000800092">
    <property type="component" value="Unassembled WGS sequence"/>
</dbReference>
<dbReference type="PROSITE" id="PS50800">
    <property type="entry name" value="SAP"/>
    <property type="match status" value="1"/>
</dbReference>
<feature type="region of interest" description="Disordered" evidence="2">
    <location>
        <begin position="402"/>
        <end position="522"/>
    </location>
</feature>
<reference evidence="4" key="1">
    <citation type="journal article" date="2020" name="Stud. Mycol.">
        <title>101 Dothideomycetes genomes: a test case for predicting lifestyles and emergence of pathogens.</title>
        <authorList>
            <person name="Haridas S."/>
            <person name="Albert R."/>
            <person name="Binder M."/>
            <person name="Bloem J."/>
            <person name="Labutti K."/>
            <person name="Salamov A."/>
            <person name="Andreopoulos B."/>
            <person name="Baker S."/>
            <person name="Barry K."/>
            <person name="Bills G."/>
            <person name="Bluhm B."/>
            <person name="Cannon C."/>
            <person name="Castanera R."/>
            <person name="Culley D."/>
            <person name="Daum C."/>
            <person name="Ezra D."/>
            <person name="Gonzalez J."/>
            <person name="Henrissat B."/>
            <person name="Kuo A."/>
            <person name="Liang C."/>
            <person name="Lipzen A."/>
            <person name="Lutzoni F."/>
            <person name="Magnuson J."/>
            <person name="Mondo S."/>
            <person name="Nolan M."/>
            <person name="Ohm R."/>
            <person name="Pangilinan J."/>
            <person name="Park H.-J."/>
            <person name="Ramirez L."/>
            <person name="Alfaro M."/>
            <person name="Sun H."/>
            <person name="Tritt A."/>
            <person name="Yoshinaga Y."/>
            <person name="Zwiers L.-H."/>
            <person name="Turgeon B."/>
            <person name="Goodwin S."/>
            <person name="Spatafora J."/>
            <person name="Crous P."/>
            <person name="Grigoriev I."/>
        </authorList>
    </citation>
    <scope>NUCLEOTIDE SEQUENCE</scope>
    <source>
        <strain evidence="4">Tuck. ex Michener</strain>
    </source>
</reference>
<accession>A0A6A6HFY2</accession>
<evidence type="ECO:0000259" key="3">
    <source>
        <dbReference type="PROSITE" id="PS50800"/>
    </source>
</evidence>
<evidence type="ECO:0000256" key="1">
    <source>
        <dbReference type="SAM" id="Coils"/>
    </source>
</evidence>
<dbReference type="AlphaFoldDB" id="A0A6A6HFY2"/>
<feature type="compositionally biased region" description="Basic and acidic residues" evidence="2">
    <location>
        <begin position="252"/>
        <end position="297"/>
    </location>
</feature>
<organism evidence="4 5">
    <name type="scientific">Viridothelium virens</name>
    <name type="common">Speckled blister lichen</name>
    <name type="synonym">Trypethelium virens</name>
    <dbReference type="NCBI Taxonomy" id="1048519"/>
    <lineage>
        <taxon>Eukaryota</taxon>
        <taxon>Fungi</taxon>
        <taxon>Dikarya</taxon>
        <taxon>Ascomycota</taxon>
        <taxon>Pezizomycotina</taxon>
        <taxon>Dothideomycetes</taxon>
        <taxon>Dothideomycetes incertae sedis</taxon>
        <taxon>Trypetheliales</taxon>
        <taxon>Trypetheliaceae</taxon>
        <taxon>Viridothelium</taxon>
    </lineage>
</organism>
<evidence type="ECO:0000256" key="2">
    <source>
        <dbReference type="SAM" id="MobiDB-lite"/>
    </source>
</evidence>
<evidence type="ECO:0000313" key="4">
    <source>
        <dbReference type="EMBL" id="KAF2236769.1"/>
    </source>
</evidence>
<proteinExistence type="predicted"/>
<feature type="compositionally biased region" description="Basic and acidic residues" evidence="2">
    <location>
        <begin position="402"/>
        <end position="438"/>
    </location>
</feature>
<dbReference type="SUPFAM" id="SSF68906">
    <property type="entry name" value="SAP domain"/>
    <property type="match status" value="1"/>
</dbReference>
<dbReference type="InterPro" id="IPR003034">
    <property type="entry name" value="SAP_dom"/>
</dbReference>
<feature type="compositionally biased region" description="Polar residues" evidence="2">
    <location>
        <begin position="484"/>
        <end position="493"/>
    </location>
</feature>
<dbReference type="OrthoDB" id="5321209at2759"/>
<protein>
    <recommendedName>
        <fullName evidence="3">SAP domain-containing protein</fullName>
    </recommendedName>
</protein>
<dbReference type="InterPro" id="IPR036361">
    <property type="entry name" value="SAP_dom_sf"/>
</dbReference>
<dbReference type="Gene3D" id="1.10.720.30">
    <property type="entry name" value="SAP domain"/>
    <property type="match status" value="1"/>
</dbReference>
<feature type="coiled-coil region" evidence="1">
    <location>
        <begin position="187"/>
        <end position="214"/>
    </location>
</feature>
<name>A0A6A6HFY2_VIRVR</name>
<evidence type="ECO:0000313" key="5">
    <source>
        <dbReference type="Proteomes" id="UP000800092"/>
    </source>
</evidence>
<feature type="domain" description="SAP" evidence="3">
    <location>
        <begin position="555"/>
        <end position="589"/>
    </location>
</feature>
<keyword evidence="1" id="KW-0175">Coiled coil</keyword>
<dbReference type="EMBL" id="ML991783">
    <property type="protein sequence ID" value="KAF2236769.1"/>
    <property type="molecule type" value="Genomic_DNA"/>
</dbReference>
<feature type="compositionally biased region" description="Low complexity" evidence="2">
    <location>
        <begin position="494"/>
        <end position="511"/>
    </location>
</feature>
<feature type="compositionally biased region" description="Acidic residues" evidence="2">
    <location>
        <begin position="440"/>
        <end position="456"/>
    </location>
</feature>
<dbReference type="Pfam" id="PF02037">
    <property type="entry name" value="SAP"/>
    <property type="match status" value="1"/>
</dbReference>
<feature type="compositionally biased region" description="Basic and acidic residues" evidence="2">
    <location>
        <begin position="321"/>
        <end position="371"/>
    </location>
</feature>
<sequence length="597" mass="68481">MANEDHDGSKAFGMGNLFFGDPNQLELPKLPAVQRSFQKLSVRTRRQDSYDDENEEWHGGNVNDESDDDSAPVQTTFGVYSRAKRAPSPSGKTAPKRQRIEGGRAAAAKKVTADLDSEDEIIVQMKQHNYSDRDVAYQLISEGRINYDKKTIATRWARLRRALADREDQLLDDELTDWHEGEDEVLVKSYHRAERQIEQEIEKARDKLWRYTSDLLRHECPTSRYSPRACKERYEALLDGTARVPPELDENPEARAAERVARLETKKREKEELEREREEEIRRAKLEAERKEQRRQDQMAARKAKKEQEMKQKKQKNLESMQERENKKKEAEQAKADARLYTERTKQEQRIRKEEAAARKAQEAAKARQSREAATQLKAQKDLELRKMKEAQARAKLEALQKAREIKERQQQVREENSNHSRSEKQLRPQLGKDKFVSDFEVDAEDDEEDELEVSDTEPKLEEKEDDGLLAPPATAASDGDNIEASSSNSPSMSKLAKSTATSPSSASTPSGVDKISPRRNMTIEELRDLLRKRGIEATKRCSKKWMLAQLALLDSKMTIEDLKKTMKERGLKQAGSKAQLIHRLAIDDASKSSSIP</sequence>
<feature type="region of interest" description="Disordered" evidence="2">
    <location>
        <begin position="1"/>
        <end position="105"/>
    </location>
</feature>
<dbReference type="InterPro" id="IPR056043">
    <property type="entry name" value="DUF7626"/>
</dbReference>
<gene>
    <name evidence="4" type="ORF">EV356DRAFT_530675</name>
</gene>
<feature type="region of interest" description="Disordered" evidence="2">
    <location>
        <begin position="241"/>
        <end position="383"/>
    </location>
</feature>